<protein>
    <submittedName>
        <fullName evidence="2">Uncharacterized protein</fullName>
    </submittedName>
</protein>
<sequence>MPKCANPLFLRWVKQFHDEKDYRKRGGPPRATGYENAIRALEMCTEAHARQGLWEKLEEHCERRGLHMPEPTPKRTRGRKAGVANSKASAKAKAEKVDEEPAPTPAKRKRAPRKVAASKAKAKDDEDKDSEEDYEGGEHAEPPPKKRARRTSKKTSAQVEENGDN</sequence>
<feature type="compositionally biased region" description="Low complexity" evidence="1">
    <location>
        <begin position="81"/>
        <end position="91"/>
    </location>
</feature>
<accession>A0A165LZV5</accession>
<evidence type="ECO:0000313" key="3">
    <source>
        <dbReference type="Proteomes" id="UP000076727"/>
    </source>
</evidence>
<organism evidence="2 3">
    <name type="scientific">Daedalea quercina L-15889</name>
    <dbReference type="NCBI Taxonomy" id="1314783"/>
    <lineage>
        <taxon>Eukaryota</taxon>
        <taxon>Fungi</taxon>
        <taxon>Dikarya</taxon>
        <taxon>Basidiomycota</taxon>
        <taxon>Agaricomycotina</taxon>
        <taxon>Agaricomycetes</taxon>
        <taxon>Polyporales</taxon>
        <taxon>Fomitopsis</taxon>
    </lineage>
</organism>
<evidence type="ECO:0000256" key="1">
    <source>
        <dbReference type="SAM" id="MobiDB-lite"/>
    </source>
</evidence>
<evidence type="ECO:0000313" key="2">
    <source>
        <dbReference type="EMBL" id="KZT65061.1"/>
    </source>
</evidence>
<keyword evidence="3" id="KW-1185">Reference proteome</keyword>
<name>A0A165LZV5_9APHY</name>
<dbReference type="Proteomes" id="UP000076727">
    <property type="component" value="Unassembled WGS sequence"/>
</dbReference>
<proteinExistence type="predicted"/>
<dbReference type="OrthoDB" id="5963188at2759"/>
<dbReference type="STRING" id="1314783.A0A165LZV5"/>
<reference evidence="2 3" key="1">
    <citation type="journal article" date="2016" name="Mol. Biol. Evol.">
        <title>Comparative Genomics of Early-Diverging Mushroom-Forming Fungi Provides Insights into the Origins of Lignocellulose Decay Capabilities.</title>
        <authorList>
            <person name="Nagy L.G."/>
            <person name="Riley R."/>
            <person name="Tritt A."/>
            <person name="Adam C."/>
            <person name="Daum C."/>
            <person name="Floudas D."/>
            <person name="Sun H."/>
            <person name="Yadav J.S."/>
            <person name="Pangilinan J."/>
            <person name="Larsson K.H."/>
            <person name="Matsuura K."/>
            <person name="Barry K."/>
            <person name="Labutti K."/>
            <person name="Kuo R."/>
            <person name="Ohm R.A."/>
            <person name="Bhattacharya S.S."/>
            <person name="Shirouzu T."/>
            <person name="Yoshinaga Y."/>
            <person name="Martin F.M."/>
            <person name="Grigoriev I.V."/>
            <person name="Hibbett D.S."/>
        </authorList>
    </citation>
    <scope>NUCLEOTIDE SEQUENCE [LARGE SCALE GENOMIC DNA]</scope>
    <source>
        <strain evidence="2 3">L-15889</strain>
    </source>
</reference>
<gene>
    <name evidence="2" type="ORF">DAEQUDRAFT_769111</name>
</gene>
<dbReference type="EMBL" id="KV429112">
    <property type="protein sequence ID" value="KZT65061.1"/>
    <property type="molecule type" value="Genomic_DNA"/>
</dbReference>
<feature type="compositionally biased region" description="Acidic residues" evidence="1">
    <location>
        <begin position="126"/>
        <end position="135"/>
    </location>
</feature>
<dbReference type="AlphaFoldDB" id="A0A165LZV5"/>
<feature type="region of interest" description="Disordered" evidence="1">
    <location>
        <begin position="63"/>
        <end position="165"/>
    </location>
</feature>